<proteinExistence type="predicted"/>
<evidence type="ECO:0000313" key="1">
    <source>
        <dbReference type="EMBL" id="QWG07537.1"/>
    </source>
</evidence>
<dbReference type="Proteomes" id="UP000682802">
    <property type="component" value="Chromosome 1"/>
</dbReference>
<name>A0ABX8GWN6_9BACT</name>
<dbReference type="Pfam" id="PF07610">
    <property type="entry name" value="DUF1573"/>
    <property type="match status" value="1"/>
</dbReference>
<dbReference type="InterPro" id="IPR013783">
    <property type="entry name" value="Ig-like_fold"/>
</dbReference>
<protein>
    <submittedName>
        <fullName evidence="1">DUF1573 domain-containing protein</fullName>
    </submittedName>
</protein>
<gene>
    <name evidence="1" type="ORF">KM029_00960</name>
</gene>
<dbReference type="Gene3D" id="2.60.40.10">
    <property type="entry name" value="Immunoglobulins"/>
    <property type="match status" value="1"/>
</dbReference>
<dbReference type="RefSeq" id="WP_144074925.1">
    <property type="nucleotide sequence ID" value="NZ_CP076128.1"/>
</dbReference>
<keyword evidence="2" id="KW-1185">Reference proteome</keyword>
<organism evidence="1 2">
    <name type="scientific">Flammeovirga kamogawensis</name>
    <dbReference type="NCBI Taxonomy" id="373891"/>
    <lineage>
        <taxon>Bacteria</taxon>
        <taxon>Pseudomonadati</taxon>
        <taxon>Bacteroidota</taxon>
        <taxon>Cytophagia</taxon>
        <taxon>Cytophagales</taxon>
        <taxon>Flammeovirgaceae</taxon>
        <taxon>Flammeovirga</taxon>
    </lineage>
</organism>
<dbReference type="EMBL" id="CP076128">
    <property type="protein sequence ID" value="QWG07537.1"/>
    <property type="molecule type" value="Genomic_DNA"/>
</dbReference>
<dbReference type="PANTHER" id="PTHR37833:SF1">
    <property type="entry name" value="SIGNAL PEPTIDE PROTEIN"/>
    <property type="match status" value="1"/>
</dbReference>
<sequence>MSRERYFIKSLLIICITLFTSPLIAGNGVLKFAQQAIQLGKVDATTEYKISIPIKNIGVDTLKLLRVSTDCGCSSAKFSKQHLAVGEEAVLSVNFKPTIGETPFYRSIIVLTDSKIPQYTVTLEGEVSNNKKGEPIDNELIISWVESQKSIPILSAYSLNVVGAKDEYKTIPLYISNLGEKSLIIESFDMKGVSIETVQLPRSIPKGFIMSLPLKIDFSDAGNQLNYLKINTDERTLMFRLQTVVND</sequence>
<evidence type="ECO:0000313" key="2">
    <source>
        <dbReference type="Proteomes" id="UP000682802"/>
    </source>
</evidence>
<dbReference type="PANTHER" id="PTHR37833">
    <property type="entry name" value="LIPOPROTEIN-RELATED"/>
    <property type="match status" value="1"/>
</dbReference>
<dbReference type="InterPro" id="IPR011467">
    <property type="entry name" value="DUF1573"/>
</dbReference>
<accession>A0ABX8GWN6</accession>
<reference evidence="1 2" key="1">
    <citation type="submission" date="2021-05" db="EMBL/GenBank/DDBJ databases">
        <title>Comparative genomic studies on the polysaccharide-degrading batcterial strains of the Flammeovirga genus.</title>
        <authorList>
            <person name="Zewei F."/>
            <person name="Zheng Z."/>
            <person name="Yu L."/>
            <person name="Ruyue G."/>
            <person name="Yanhong M."/>
            <person name="Yuanyuan C."/>
            <person name="Jingyan G."/>
            <person name="Wenjun H."/>
        </authorList>
    </citation>
    <scope>NUCLEOTIDE SEQUENCE [LARGE SCALE GENOMIC DNA]</scope>
    <source>
        <strain evidence="1 2">YS10</strain>
    </source>
</reference>